<gene>
    <name evidence="2" type="ORF">H8709_00290</name>
</gene>
<evidence type="ECO:0000256" key="1">
    <source>
        <dbReference type="SAM" id="Phobius"/>
    </source>
</evidence>
<feature type="transmembrane region" description="Helical" evidence="1">
    <location>
        <begin position="34"/>
        <end position="52"/>
    </location>
</feature>
<keyword evidence="1" id="KW-0812">Transmembrane</keyword>
<reference evidence="2" key="1">
    <citation type="submission" date="2020-08" db="EMBL/GenBank/DDBJ databases">
        <title>Genome public.</title>
        <authorList>
            <person name="Liu C."/>
            <person name="Sun Q."/>
        </authorList>
    </citation>
    <scope>NUCLEOTIDE SEQUENCE</scope>
    <source>
        <strain evidence="2">NSJ-54</strain>
    </source>
</reference>
<accession>A0A926IAJ7</accession>
<keyword evidence="1" id="KW-1133">Transmembrane helix</keyword>
<dbReference type="Proteomes" id="UP000660861">
    <property type="component" value="Unassembled WGS sequence"/>
</dbReference>
<proteinExistence type="predicted"/>
<organism evidence="2 3">
    <name type="scientific">Zongyangia hominis</name>
    <dbReference type="NCBI Taxonomy" id="2763677"/>
    <lineage>
        <taxon>Bacteria</taxon>
        <taxon>Bacillati</taxon>
        <taxon>Bacillota</taxon>
        <taxon>Clostridia</taxon>
        <taxon>Eubacteriales</taxon>
        <taxon>Oscillospiraceae</taxon>
        <taxon>Zongyangia</taxon>
    </lineage>
</organism>
<comment type="caution">
    <text evidence="2">The sequence shown here is derived from an EMBL/GenBank/DDBJ whole genome shotgun (WGS) entry which is preliminary data.</text>
</comment>
<name>A0A926IAJ7_9FIRM</name>
<feature type="transmembrane region" description="Helical" evidence="1">
    <location>
        <begin position="7"/>
        <end position="28"/>
    </location>
</feature>
<dbReference type="EMBL" id="JACRTC010000001">
    <property type="protein sequence ID" value="MBC8569268.1"/>
    <property type="molecule type" value="Genomic_DNA"/>
</dbReference>
<dbReference type="RefSeq" id="WP_262396375.1">
    <property type="nucleotide sequence ID" value="NZ_JACRTC010000001.1"/>
</dbReference>
<evidence type="ECO:0000313" key="3">
    <source>
        <dbReference type="Proteomes" id="UP000660861"/>
    </source>
</evidence>
<dbReference type="AlphaFoldDB" id="A0A926IAJ7"/>
<protein>
    <submittedName>
        <fullName evidence="2">Uncharacterized protein</fullName>
    </submittedName>
</protein>
<evidence type="ECO:0000313" key="2">
    <source>
        <dbReference type="EMBL" id="MBC8569268.1"/>
    </source>
</evidence>
<sequence>MQNKTNIFKWLSLIFCAACVALMLAFVYDRQTSTAVWGIVAFLWAVLFHFFYKSNKKKAEDPVLGPKGRRR</sequence>
<keyword evidence="3" id="KW-1185">Reference proteome</keyword>
<keyword evidence="1" id="KW-0472">Membrane</keyword>